<keyword evidence="2" id="KW-0812">Transmembrane</keyword>
<reference evidence="3" key="1">
    <citation type="submission" date="2013-10" db="EMBL/GenBank/DDBJ databases">
        <title>Genomic analysis of the causative agents of coccidiosis in chickens.</title>
        <authorList>
            <person name="Reid A.J."/>
            <person name="Blake D."/>
            <person name="Billington K."/>
            <person name="Browne H."/>
            <person name="Dunn M."/>
            <person name="Hung S."/>
            <person name="Kawahara F."/>
            <person name="Miranda-Saavedra D."/>
            <person name="Mourier T."/>
            <person name="Nagra H."/>
            <person name="Otto T.D."/>
            <person name="Rawlings N."/>
            <person name="Sanchez A."/>
            <person name="Sanders M."/>
            <person name="Subramaniam C."/>
            <person name="Tay Y."/>
            <person name="Dear P."/>
            <person name="Doerig C."/>
            <person name="Gruber A."/>
            <person name="Parkinson J."/>
            <person name="Shirley M."/>
            <person name="Wan K.L."/>
            <person name="Berriman M."/>
            <person name="Tomley F."/>
            <person name="Pain A."/>
        </authorList>
    </citation>
    <scope>NUCLEOTIDE SEQUENCE [LARGE SCALE GENOMIC DNA]</scope>
    <source>
        <strain evidence="3">Houghton</strain>
    </source>
</reference>
<dbReference type="GeneID" id="60404323"/>
<evidence type="ECO:0000256" key="2">
    <source>
        <dbReference type="SAM" id="Phobius"/>
    </source>
</evidence>
<sequence length="651" mass="70331">MKNLLGRARKLADAADGKNPNNMVHEVKEEILELVNIDHEKARFTDAKADTTDNLAEVKRVTGAADHLNVFAEKHEITLLAALKTIETELGKIDLTTAINKALEEVDLPSADLSAFDDAEQLIDMLSDTAESVGRVSVAAKGIVDMLDFALLCVSAVSGALVVMAVVTLICQLFVPNKCARRILGFWAILMTIFSVVVCITVVVVSLIHKAALPACDYAAVRFTDLNSEHPFAKMYGEDSAIFQALSTCLSEKGSGDLLQEDDGTNRIDPILEKLEESKKEICAKIPNPPTVNFENLDKFGNSAMQQAWAVVLRNRSSVNTFKQVQDSGIQEPDSRVQVDDITGTIYGLQTVRSLVHPWKVEISHSASPGELIVTSQAPSDDVLDAWFNECSRTVGRNTTDCTQVKEAVRLLKKKISLMVAPAACYRSFSGTPVRVCTVPELMGGVGESPVPQNALDRSVTDVIGVVNELKAKVEGSRDAACNVAEKKIDYINDEVLNLKNGSNCKFARDRFIRLTSHLCYGAIDGLGTGSFLYFILAIAMFFFSLLLLILIIKDRDNDRYREPEYTAAAGGAAEPVQGEPEAVVPPPQEAQGPESSKAIVAPEGDGYAPEGKMPQAEAQAGSVDCRASHSEGANEVVAHNGIGPRMASIP</sequence>
<feature type="transmembrane region" description="Helical" evidence="2">
    <location>
        <begin position="183"/>
        <end position="208"/>
    </location>
</feature>
<keyword evidence="2" id="KW-0472">Membrane</keyword>
<name>U6KJB5_9EIME</name>
<evidence type="ECO:0000256" key="1">
    <source>
        <dbReference type="SAM" id="MobiDB-lite"/>
    </source>
</evidence>
<feature type="compositionally biased region" description="Low complexity" evidence="1">
    <location>
        <begin position="568"/>
        <end position="583"/>
    </location>
</feature>
<feature type="transmembrane region" description="Helical" evidence="2">
    <location>
        <begin position="532"/>
        <end position="553"/>
    </location>
</feature>
<accession>U6KJB5</accession>
<dbReference type="VEuPathDB" id="ToxoDB:EMH_0079140"/>
<feature type="region of interest" description="Disordered" evidence="1">
    <location>
        <begin position="566"/>
        <end position="651"/>
    </location>
</feature>
<gene>
    <name evidence="3" type="ORF">EMH_0079140</name>
</gene>
<evidence type="ECO:0000313" key="3">
    <source>
        <dbReference type="EMBL" id="CDJ36332.1"/>
    </source>
</evidence>
<dbReference type="Proteomes" id="UP000030744">
    <property type="component" value="Unassembled WGS sequence"/>
</dbReference>
<protein>
    <submittedName>
        <fullName evidence="3">Uncharacterized protein</fullName>
    </submittedName>
</protein>
<evidence type="ECO:0000313" key="4">
    <source>
        <dbReference type="Proteomes" id="UP000030744"/>
    </source>
</evidence>
<keyword evidence="2" id="KW-1133">Transmembrane helix</keyword>
<organism evidence="3 4">
    <name type="scientific">Eimeria mitis</name>
    <dbReference type="NCBI Taxonomy" id="44415"/>
    <lineage>
        <taxon>Eukaryota</taxon>
        <taxon>Sar</taxon>
        <taxon>Alveolata</taxon>
        <taxon>Apicomplexa</taxon>
        <taxon>Conoidasida</taxon>
        <taxon>Coccidia</taxon>
        <taxon>Eucoccidiorida</taxon>
        <taxon>Eimeriorina</taxon>
        <taxon>Eimeriidae</taxon>
        <taxon>Eimeria</taxon>
    </lineage>
</organism>
<dbReference type="RefSeq" id="XP_037878621.1">
    <property type="nucleotide sequence ID" value="XM_038022767.1"/>
</dbReference>
<keyword evidence="4" id="KW-1185">Reference proteome</keyword>
<feature type="transmembrane region" description="Helical" evidence="2">
    <location>
        <begin position="149"/>
        <end position="171"/>
    </location>
</feature>
<reference evidence="3" key="2">
    <citation type="submission" date="2013-10" db="EMBL/GenBank/DDBJ databases">
        <authorList>
            <person name="Aslett M."/>
        </authorList>
    </citation>
    <scope>NUCLEOTIDE SEQUENCE [LARGE SCALE GENOMIC DNA]</scope>
    <source>
        <strain evidence="3">Houghton</strain>
    </source>
</reference>
<dbReference type="AlphaFoldDB" id="U6KJB5"/>
<proteinExistence type="predicted"/>
<dbReference type="OrthoDB" id="347359at2759"/>
<dbReference type="EMBL" id="HG735797">
    <property type="protein sequence ID" value="CDJ36332.1"/>
    <property type="molecule type" value="Genomic_DNA"/>
</dbReference>